<feature type="region of interest" description="Disordered" evidence="2">
    <location>
        <begin position="28"/>
        <end position="51"/>
    </location>
</feature>
<protein>
    <submittedName>
        <fullName evidence="4">DJ-1/PfpI family protein</fullName>
    </submittedName>
</protein>
<dbReference type="EMBL" id="PHUJ01000003">
    <property type="protein sequence ID" value="PKB30391.1"/>
    <property type="molecule type" value="Genomic_DNA"/>
</dbReference>
<accession>A0AA44UND0</accession>
<feature type="compositionally biased region" description="Polar residues" evidence="2">
    <location>
        <begin position="34"/>
        <end position="47"/>
    </location>
</feature>
<evidence type="ECO:0000313" key="4">
    <source>
        <dbReference type="EMBL" id="PKB30391.1"/>
    </source>
</evidence>
<name>A0AA44UND0_PSEA5</name>
<dbReference type="Pfam" id="PF01965">
    <property type="entry name" value="DJ-1_PfpI"/>
    <property type="match status" value="1"/>
</dbReference>
<evidence type="ECO:0000259" key="3">
    <source>
        <dbReference type="Pfam" id="PF01965"/>
    </source>
</evidence>
<dbReference type="InterPro" id="IPR006286">
    <property type="entry name" value="C56_PfpI-like"/>
</dbReference>
<dbReference type="PANTHER" id="PTHR42733">
    <property type="entry name" value="DJ-1 PROTEIN"/>
    <property type="match status" value="1"/>
</dbReference>
<sequence length="146" mass="15240">MSSLLAGPVGAVDHAPTISTVKPIWKVTRPERPSNPTSIGSPCSTRPTGPGTDPAAVEFVRAFVGTGKPVASICHGPWTLAEADVIRGRRLTSWASIRTDLRDAGAEVVDDEVCVDGQFITSRSPFDLPAFCAAIVEQFAAVPAAA</sequence>
<dbReference type="AlphaFoldDB" id="A0AA44UND0"/>
<evidence type="ECO:0000256" key="2">
    <source>
        <dbReference type="SAM" id="MobiDB-lite"/>
    </source>
</evidence>
<evidence type="ECO:0000256" key="1">
    <source>
        <dbReference type="ARBA" id="ARBA00008542"/>
    </source>
</evidence>
<dbReference type="InterPro" id="IPR002818">
    <property type="entry name" value="DJ-1/PfpI"/>
</dbReference>
<dbReference type="Proteomes" id="UP000232453">
    <property type="component" value="Unassembled WGS sequence"/>
</dbReference>
<feature type="domain" description="DJ-1/PfpI" evidence="3">
    <location>
        <begin position="52"/>
        <end position="138"/>
    </location>
</feature>
<dbReference type="PANTHER" id="PTHR42733:SF12">
    <property type="entry name" value="PROTEINASE"/>
    <property type="match status" value="1"/>
</dbReference>
<proteinExistence type="inferred from homology"/>
<dbReference type="Gene3D" id="3.40.50.880">
    <property type="match status" value="1"/>
</dbReference>
<comment type="caution">
    <text evidence="4">The sequence shown here is derived from an EMBL/GenBank/DDBJ whole genome shotgun (WGS) entry which is preliminary data.</text>
</comment>
<comment type="similarity">
    <text evidence="1">Belongs to the peptidase C56 family.</text>
</comment>
<reference evidence="4 5" key="1">
    <citation type="submission" date="2017-11" db="EMBL/GenBank/DDBJ databases">
        <title>Sequencing the genomes of 1000 actinobacteria strains.</title>
        <authorList>
            <person name="Klenk H.-P."/>
        </authorList>
    </citation>
    <scope>NUCLEOTIDE SEQUENCE [LARGE SCALE GENOMIC DNA]</scope>
    <source>
        <strain evidence="4 5">DSM 44104</strain>
    </source>
</reference>
<dbReference type="SUPFAM" id="SSF52317">
    <property type="entry name" value="Class I glutamine amidotransferase-like"/>
    <property type="match status" value="1"/>
</dbReference>
<gene>
    <name evidence="4" type="ORF">ATL51_2051</name>
</gene>
<organism evidence="4 5">
    <name type="scientific">Pseudonocardia alni</name>
    <name type="common">Amycolata alni</name>
    <dbReference type="NCBI Taxonomy" id="33907"/>
    <lineage>
        <taxon>Bacteria</taxon>
        <taxon>Bacillati</taxon>
        <taxon>Actinomycetota</taxon>
        <taxon>Actinomycetes</taxon>
        <taxon>Pseudonocardiales</taxon>
        <taxon>Pseudonocardiaceae</taxon>
        <taxon>Pseudonocardia</taxon>
    </lineage>
</organism>
<evidence type="ECO:0000313" key="5">
    <source>
        <dbReference type="Proteomes" id="UP000232453"/>
    </source>
</evidence>
<dbReference type="InterPro" id="IPR029062">
    <property type="entry name" value="Class_I_gatase-like"/>
</dbReference>